<feature type="transmembrane region" description="Helical" evidence="6">
    <location>
        <begin position="47"/>
        <end position="65"/>
    </location>
</feature>
<feature type="transmembrane region" description="Helical" evidence="6">
    <location>
        <begin position="185"/>
        <end position="209"/>
    </location>
</feature>
<evidence type="ECO:0000313" key="8">
    <source>
        <dbReference type="EMBL" id="MDA3732649.1"/>
    </source>
</evidence>
<feature type="transmembrane region" description="Helical" evidence="6">
    <location>
        <begin position="22"/>
        <end position="40"/>
    </location>
</feature>
<keyword evidence="9" id="KW-1185">Reference proteome</keyword>
<dbReference type="GO" id="GO:0005886">
    <property type="term" value="C:plasma membrane"/>
    <property type="evidence" value="ECO:0007669"/>
    <property type="project" value="TreeGrafter"/>
</dbReference>
<dbReference type="GO" id="GO:0022857">
    <property type="term" value="F:transmembrane transporter activity"/>
    <property type="evidence" value="ECO:0007669"/>
    <property type="project" value="TreeGrafter"/>
</dbReference>
<dbReference type="EMBL" id="JAQIFT010000049">
    <property type="protein sequence ID" value="MDA3732649.1"/>
    <property type="molecule type" value="Genomic_DNA"/>
</dbReference>
<evidence type="ECO:0000256" key="1">
    <source>
        <dbReference type="ARBA" id="ARBA00004141"/>
    </source>
</evidence>
<comment type="subcellular location">
    <subcellularLocation>
        <location evidence="1">Membrane</location>
        <topology evidence="1">Multi-pass membrane protein</topology>
    </subcellularLocation>
</comment>
<dbReference type="AlphaFoldDB" id="A0AA42J1L8"/>
<name>A0AA42J1L8_9FIRM</name>
<proteinExistence type="predicted"/>
<evidence type="ECO:0000313" key="9">
    <source>
        <dbReference type="Proteomes" id="UP001169242"/>
    </source>
</evidence>
<evidence type="ECO:0000256" key="5">
    <source>
        <dbReference type="ARBA" id="ARBA00023136"/>
    </source>
</evidence>
<feature type="transmembrane region" description="Helical" evidence="6">
    <location>
        <begin position="311"/>
        <end position="328"/>
    </location>
</feature>
<keyword evidence="4 6" id="KW-1133">Transmembrane helix</keyword>
<sequence>MSKEAVLEVKGVAVETKSKVDVMYLCHCSIGLLFMFGFGYLSPIDPITPMGMKILGIFLGLIYLWTTVDTVWPSLLGLVAIALTGFMPMNKAFAESFGSNQIILVVGILALVGAINANDICKYIGRWFVTRKVINGRPWVFTFMIFMGVYILTILTSTDTAIFLFWPILYGLFKDIGYKPGDQYATLMIVGVVMVGLFGFAAMPFRGIVLLMLTNFEALSGIAINQLSYLTISLILGLVLIVGLVLVFKYIFRPDITLLKSVRTELFEKEKLPPMNLRQKMLVGALIIFMAGMFLPNLLPEGLWIKNILNTLGPAGFVTLLVACLALIRIEGKPLLPFAQIMNRVMNWPMVCIIGTALVIGSALTSPETGIRDFLTNVFSGIVAGKSPIMIMVIFVIIALIATNFSNNYVIGVILLTISSSLATTMGFNPIPVAMLIIFTVHIASVTPAACPYAAILHSNKEWVKTNEVYKYTIAMSAYVLLVLLVLGVPLANLVIG</sequence>
<evidence type="ECO:0000256" key="4">
    <source>
        <dbReference type="ARBA" id="ARBA00022989"/>
    </source>
</evidence>
<dbReference type="RefSeq" id="WP_053983874.1">
    <property type="nucleotide sequence ID" value="NZ_JAQIFT010000049.1"/>
</dbReference>
<accession>A0AA42J1L8</accession>
<dbReference type="PANTHER" id="PTHR10283">
    <property type="entry name" value="SOLUTE CARRIER FAMILY 13 MEMBER"/>
    <property type="match status" value="1"/>
</dbReference>
<protein>
    <submittedName>
        <fullName evidence="8">Citrate transporter</fullName>
    </submittedName>
</protein>
<organism evidence="8 9">
    <name type="scientific">Holtiella tumoricola</name>
    <dbReference type="NCBI Taxonomy" id="3018743"/>
    <lineage>
        <taxon>Bacteria</taxon>
        <taxon>Bacillati</taxon>
        <taxon>Bacillota</taxon>
        <taxon>Clostridia</taxon>
        <taxon>Lachnospirales</taxon>
        <taxon>Cellulosilyticaceae</taxon>
        <taxon>Holtiella</taxon>
    </lineage>
</organism>
<evidence type="ECO:0000259" key="7">
    <source>
        <dbReference type="Pfam" id="PF03600"/>
    </source>
</evidence>
<reference evidence="8" key="1">
    <citation type="journal article" date="2023" name="Int. J. Syst. Evol. Microbiol.">
        <title>&lt;i&gt;Holtiella tumoricola&lt;/i&gt; gen. nov. sp. nov., isolated from a human clinical sample.</title>
        <authorList>
            <person name="Allen-Vercoe E."/>
            <person name="Daigneault M.C."/>
            <person name="Vancuren S.J."/>
            <person name="Cochrane K."/>
            <person name="O'Neal L.L."/>
            <person name="Sankaranarayanan K."/>
            <person name="Lawson P.A."/>
        </authorList>
    </citation>
    <scope>NUCLEOTIDE SEQUENCE</scope>
    <source>
        <strain evidence="8">CC70A</strain>
    </source>
</reference>
<dbReference type="Proteomes" id="UP001169242">
    <property type="component" value="Unassembled WGS sequence"/>
</dbReference>
<evidence type="ECO:0000256" key="3">
    <source>
        <dbReference type="ARBA" id="ARBA00022692"/>
    </source>
</evidence>
<feature type="transmembrane region" description="Helical" evidence="6">
    <location>
        <begin position="469"/>
        <end position="496"/>
    </location>
</feature>
<feature type="transmembrane region" description="Helical" evidence="6">
    <location>
        <begin position="348"/>
        <end position="366"/>
    </location>
</feature>
<dbReference type="InterPro" id="IPR004680">
    <property type="entry name" value="Cit_transptr-like_dom"/>
</dbReference>
<feature type="transmembrane region" description="Helical" evidence="6">
    <location>
        <begin position="409"/>
        <end position="428"/>
    </location>
</feature>
<feature type="transmembrane region" description="Helical" evidence="6">
    <location>
        <begin position="102"/>
        <end position="120"/>
    </location>
</feature>
<feature type="transmembrane region" description="Helical" evidence="6">
    <location>
        <begin position="140"/>
        <end position="173"/>
    </location>
</feature>
<evidence type="ECO:0000256" key="6">
    <source>
        <dbReference type="SAM" id="Phobius"/>
    </source>
</evidence>
<gene>
    <name evidence="8" type="ORF">PBV87_14240</name>
</gene>
<keyword evidence="2" id="KW-0813">Transport</keyword>
<comment type="caution">
    <text evidence="8">The sequence shown here is derived from an EMBL/GenBank/DDBJ whole genome shotgun (WGS) entry which is preliminary data.</text>
</comment>
<feature type="transmembrane region" description="Helical" evidence="6">
    <location>
        <begin position="434"/>
        <end position="457"/>
    </location>
</feature>
<dbReference type="Pfam" id="PF03600">
    <property type="entry name" value="CitMHS"/>
    <property type="match status" value="1"/>
</dbReference>
<feature type="transmembrane region" description="Helical" evidence="6">
    <location>
        <begin position="281"/>
        <end position="299"/>
    </location>
</feature>
<evidence type="ECO:0000256" key="2">
    <source>
        <dbReference type="ARBA" id="ARBA00022448"/>
    </source>
</evidence>
<keyword evidence="3 6" id="KW-0812">Transmembrane</keyword>
<feature type="domain" description="Citrate transporter-like" evidence="7">
    <location>
        <begin position="63"/>
        <end position="300"/>
    </location>
</feature>
<keyword evidence="5 6" id="KW-0472">Membrane</keyword>
<feature type="transmembrane region" description="Helical" evidence="6">
    <location>
        <begin position="378"/>
        <end position="402"/>
    </location>
</feature>
<feature type="transmembrane region" description="Helical" evidence="6">
    <location>
        <begin position="229"/>
        <end position="252"/>
    </location>
</feature>